<dbReference type="Pfam" id="PF26489">
    <property type="entry name" value="DUF8165"/>
    <property type="match status" value="1"/>
</dbReference>
<keyword evidence="3" id="KW-1185">Reference proteome</keyword>
<organism evidence="2 3">
    <name type="scientific">Halorubrum salipaludis</name>
    <dbReference type="NCBI Taxonomy" id="2032630"/>
    <lineage>
        <taxon>Archaea</taxon>
        <taxon>Methanobacteriati</taxon>
        <taxon>Methanobacteriota</taxon>
        <taxon>Stenosarchaea group</taxon>
        <taxon>Halobacteria</taxon>
        <taxon>Halobacteriales</taxon>
        <taxon>Haloferacaceae</taxon>
        <taxon>Halorubrum</taxon>
    </lineage>
</organism>
<dbReference type="OrthoDB" id="257388at2157"/>
<proteinExistence type="predicted"/>
<protein>
    <recommendedName>
        <fullName evidence="1">DUF8165 domain-containing protein</fullName>
    </recommendedName>
</protein>
<name>A0A2A2F8J3_9EURY</name>
<dbReference type="EMBL" id="NSKC01000011">
    <property type="protein sequence ID" value="PAU80883.1"/>
    <property type="molecule type" value="Genomic_DNA"/>
</dbReference>
<sequence>MLKGHYNSAGTSIEYGAADDLFPVEELDATVHQYRDAQLALADVDGASVIIIAPTNLASSYHLTQHALTAIPVESLPPAIQTQIADTIDASLEAFKLIQIGKWNSNSPNHSLGEFVDA</sequence>
<evidence type="ECO:0000313" key="2">
    <source>
        <dbReference type="EMBL" id="PAU80883.1"/>
    </source>
</evidence>
<reference evidence="2 3" key="1">
    <citation type="submission" date="2017-08" db="EMBL/GenBank/DDBJ databases">
        <title>The strain WRN001 was isolated from Binhai saline alkaline soil, Tianjin, China.</title>
        <authorList>
            <person name="Liu D."/>
            <person name="Zhang G."/>
        </authorList>
    </citation>
    <scope>NUCLEOTIDE SEQUENCE [LARGE SCALE GENOMIC DNA]</scope>
    <source>
        <strain evidence="2 3">WN019</strain>
    </source>
</reference>
<dbReference type="AlphaFoldDB" id="A0A2A2F8J3"/>
<comment type="caution">
    <text evidence="2">The sequence shown here is derived from an EMBL/GenBank/DDBJ whole genome shotgun (WGS) entry which is preliminary data.</text>
</comment>
<gene>
    <name evidence="2" type="ORF">CK500_15305</name>
</gene>
<evidence type="ECO:0000313" key="3">
    <source>
        <dbReference type="Proteomes" id="UP000218083"/>
    </source>
</evidence>
<accession>A0A2A2F8J3</accession>
<dbReference type="Proteomes" id="UP000218083">
    <property type="component" value="Unassembled WGS sequence"/>
</dbReference>
<evidence type="ECO:0000259" key="1">
    <source>
        <dbReference type="Pfam" id="PF26489"/>
    </source>
</evidence>
<dbReference type="RefSeq" id="WP_095638068.1">
    <property type="nucleotide sequence ID" value="NZ_NSKC01000011.1"/>
</dbReference>
<dbReference type="InterPro" id="IPR058472">
    <property type="entry name" value="DUF8165"/>
</dbReference>
<feature type="domain" description="DUF8165" evidence="1">
    <location>
        <begin position="1"/>
        <end position="118"/>
    </location>
</feature>